<organism evidence="1 2">
    <name type="scientific">Naganishia adeliensis</name>
    <dbReference type="NCBI Taxonomy" id="92952"/>
    <lineage>
        <taxon>Eukaryota</taxon>
        <taxon>Fungi</taxon>
        <taxon>Dikarya</taxon>
        <taxon>Basidiomycota</taxon>
        <taxon>Agaricomycotina</taxon>
        <taxon>Tremellomycetes</taxon>
        <taxon>Filobasidiales</taxon>
        <taxon>Filobasidiaceae</taxon>
        <taxon>Naganishia</taxon>
    </lineage>
</organism>
<dbReference type="EMBL" id="JASBWS010000043">
    <property type="protein sequence ID" value="KAJ9106587.1"/>
    <property type="molecule type" value="Genomic_DNA"/>
</dbReference>
<gene>
    <name evidence="1" type="ORF">QFC20_004080</name>
</gene>
<evidence type="ECO:0000313" key="1">
    <source>
        <dbReference type="EMBL" id="KAJ9106587.1"/>
    </source>
</evidence>
<protein>
    <submittedName>
        <fullName evidence="1">Uncharacterized protein</fullName>
    </submittedName>
</protein>
<reference evidence="1" key="1">
    <citation type="submission" date="2023-04" db="EMBL/GenBank/DDBJ databases">
        <title>Draft Genome sequencing of Naganishia species isolated from polar environments using Oxford Nanopore Technology.</title>
        <authorList>
            <person name="Leo P."/>
            <person name="Venkateswaran K."/>
        </authorList>
    </citation>
    <scope>NUCLEOTIDE SEQUENCE</scope>
    <source>
        <strain evidence="1">MNA-CCFEE 5262</strain>
    </source>
</reference>
<keyword evidence="2" id="KW-1185">Reference proteome</keyword>
<sequence>MLPAISNEDLHNVNAMTSFGSDDEKDAVVVSDFENDNDNNVIEPEDVVRCFRRVSDIKYLFMFEGRKILLSAEQVELQFIGVKFALWTYWKKRSRHRVSNNKVINHLKLKGAAGFHREILWHLLLDAMYFQLIALRRKNKLHT</sequence>
<evidence type="ECO:0000313" key="2">
    <source>
        <dbReference type="Proteomes" id="UP001230649"/>
    </source>
</evidence>
<dbReference type="Proteomes" id="UP001230649">
    <property type="component" value="Unassembled WGS sequence"/>
</dbReference>
<proteinExistence type="predicted"/>
<accession>A0ACC2W668</accession>
<comment type="caution">
    <text evidence="1">The sequence shown here is derived from an EMBL/GenBank/DDBJ whole genome shotgun (WGS) entry which is preliminary data.</text>
</comment>
<name>A0ACC2W668_9TREE</name>